<dbReference type="EMBL" id="KI911143">
    <property type="protein sequence ID" value="ETS03303.1"/>
    <property type="molecule type" value="Genomic_DNA"/>
</dbReference>
<evidence type="ECO:0000313" key="1">
    <source>
        <dbReference type="EMBL" id="ETS03303.1"/>
    </source>
</evidence>
<dbReference type="AlphaFoldDB" id="A0A024SE01"/>
<organism evidence="1 2">
    <name type="scientific">Hypocrea jecorina (strain ATCC 56765 / BCRC 32924 / NRRL 11460 / Rut C-30)</name>
    <name type="common">Trichoderma reesei</name>
    <dbReference type="NCBI Taxonomy" id="1344414"/>
    <lineage>
        <taxon>Eukaryota</taxon>
        <taxon>Fungi</taxon>
        <taxon>Dikarya</taxon>
        <taxon>Ascomycota</taxon>
        <taxon>Pezizomycotina</taxon>
        <taxon>Sordariomycetes</taxon>
        <taxon>Hypocreomycetidae</taxon>
        <taxon>Hypocreales</taxon>
        <taxon>Hypocreaceae</taxon>
        <taxon>Trichoderma</taxon>
    </lineage>
</organism>
<evidence type="ECO:0000313" key="2">
    <source>
        <dbReference type="Proteomes" id="UP000024376"/>
    </source>
</evidence>
<proteinExistence type="predicted"/>
<name>A0A024SE01_HYPJR</name>
<gene>
    <name evidence="1" type="ORF">M419DRAFT_122670</name>
</gene>
<dbReference type="HOGENOM" id="CLU_2998143_0_0_1"/>
<sequence>MLVVRAMSRPLVFVASQYAVASSKASTVDVGRAAMPCHADEPEYLTVGHLDMTNRLR</sequence>
<dbReference type="KEGG" id="trr:M419DRAFT_122670"/>
<accession>A0A024SE01</accession>
<protein>
    <submittedName>
        <fullName evidence="1">Uncharacterized protein</fullName>
    </submittedName>
</protein>
<reference evidence="2" key="1">
    <citation type="journal article" date="2013" name="Ind. Biotechnol.">
        <title>Comparative genomics analysis of Trichoderma reesei strains.</title>
        <authorList>
            <person name="Koike H."/>
            <person name="Aerts A."/>
            <person name="LaButti K."/>
            <person name="Grigoriev I.V."/>
            <person name="Baker S.E."/>
        </authorList>
    </citation>
    <scope>NUCLEOTIDE SEQUENCE [LARGE SCALE GENOMIC DNA]</scope>
    <source>
        <strain evidence="2">ATCC 56765 / BCRC 32924 / NRRL 11460 / Rut C-30</strain>
    </source>
</reference>
<dbReference type="Proteomes" id="UP000024376">
    <property type="component" value="Unassembled WGS sequence"/>
</dbReference>